<reference evidence="3" key="1">
    <citation type="submission" date="2017-06" db="EMBL/GenBank/DDBJ databases">
        <title>Genome analysis of Fimbriiglobus ruber SP5, the first member of the order Planctomycetales with confirmed chitinolytic capability.</title>
        <authorList>
            <person name="Ravin N.V."/>
            <person name="Rakitin A.L."/>
            <person name="Ivanova A.A."/>
            <person name="Beletsky A.V."/>
            <person name="Kulichevskaya I.S."/>
            <person name="Mardanov A.V."/>
            <person name="Dedysh S.N."/>
        </authorList>
    </citation>
    <scope>NUCLEOTIDE SEQUENCE [LARGE SCALE GENOMIC DNA]</scope>
    <source>
        <strain evidence="3">SP5</strain>
    </source>
</reference>
<organism evidence="2 3">
    <name type="scientific">Fimbriiglobus ruber</name>
    <dbReference type="NCBI Taxonomy" id="1908690"/>
    <lineage>
        <taxon>Bacteria</taxon>
        <taxon>Pseudomonadati</taxon>
        <taxon>Planctomycetota</taxon>
        <taxon>Planctomycetia</taxon>
        <taxon>Gemmatales</taxon>
        <taxon>Gemmataceae</taxon>
        <taxon>Fimbriiglobus</taxon>
    </lineage>
</organism>
<protein>
    <submittedName>
        <fullName evidence="2">Uncharacterized protein</fullName>
    </submittedName>
</protein>
<evidence type="ECO:0000313" key="3">
    <source>
        <dbReference type="Proteomes" id="UP000214646"/>
    </source>
</evidence>
<keyword evidence="1" id="KW-1133">Transmembrane helix</keyword>
<keyword evidence="1" id="KW-0472">Membrane</keyword>
<keyword evidence="1" id="KW-0812">Transmembrane</keyword>
<evidence type="ECO:0000256" key="1">
    <source>
        <dbReference type="SAM" id="Phobius"/>
    </source>
</evidence>
<comment type="caution">
    <text evidence="2">The sequence shown here is derived from an EMBL/GenBank/DDBJ whole genome shotgun (WGS) entry which is preliminary data.</text>
</comment>
<proteinExistence type="predicted"/>
<accession>A0A225DBB8</accession>
<name>A0A225DBB8_9BACT</name>
<evidence type="ECO:0000313" key="2">
    <source>
        <dbReference type="EMBL" id="OWK38283.1"/>
    </source>
</evidence>
<gene>
    <name evidence="2" type="ORF">FRUB_07403</name>
</gene>
<feature type="transmembrane region" description="Helical" evidence="1">
    <location>
        <begin position="34"/>
        <end position="54"/>
    </location>
</feature>
<dbReference type="AlphaFoldDB" id="A0A225DBB8"/>
<dbReference type="Proteomes" id="UP000214646">
    <property type="component" value="Unassembled WGS sequence"/>
</dbReference>
<sequence length="62" mass="6872">MVSIGVWAFLPKCPICLAAHLALWTGLGLSLTEATYLRWALLILSGVLLLGIVARRIVRRER</sequence>
<dbReference type="EMBL" id="NIDE01000014">
    <property type="protein sequence ID" value="OWK38283.1"/>
    <property type="molecule type" value="Genomic_DNA"/>
</dbReference>
<keyword evidence="3" id="KW-1185">Reference proteome</keyword>